<gene>
    <name evidence="1" type="ORF">SAMN04244560_00270</name>
</gene>
<reference evidence="1 2" key="1">
    <citation type="submission" date="2016-10" db="EMBL/GenBank/DDBJ databases">
        <authorList>
            <person name="de Groot N.N."/>
        </authorList>
    </citation>
    <scope>NUCLEOTIDE SEQUENCE [LARGE SCALE GENOMIC DNA]</scope>
    <source>
        <strain evidence="1 2">DSM 569</strain>
    </source>
</reference>
<dbReference type="AlphaFoldDB" id="A0A1G7IHS1"/>
<protein>
    <recommendedName>
        <fullName evidence="3">Preprotein translocase subunit SecB</fullName>
    </recommendedName>
</protein>
<dbReference type="EMBL" id="FNBS01000004">
    <property type="protein sequence ID" value="SDF12086.1"/>
    <property type="molecule type" value="Genomic_DNA"/>
</dbReference>
<organism evidence="1 2">
    <name type="scientific">Thermoanaerobacter thermohydrosulfuricus</name>
    <name type="common">Clostridium thermohydrosulfuricum</name>
    <dbReference type="NCBI Taxonomy" id="1516"/>
    <lineage>
        <taxon>Bacteria</taxon>
        <taxon>Bacillati</taxon>
        <taxon>Bacillota</taxon>
        <taxon>Clostridia</taxon>
        <taxon>Thermoanaerobacterales</taxon>
        <taxon>Thermoanaerobacteraceae</taxon>
        <taxon>Thermoanaerobacter</taxon>
    </lineage>
</organism>
<name>A0A1G7IHS1_THETY</name>
<dbReference type="RefSeq" id="WP_003869677.1">
    <property type="nucleotide sequence ID" value="NZ_FNBS01000004.1"/>
</dbReference>
<accession>A0A1G7IHS1</accession>
<proteinExistence type="predicted"/>
<evidence type="ECO:0008006" key="3">
    <source>
        <dbReference type="Google" id="ProtNLM"/>
    </source>
</evidence>
<evidence type="ECO:0000313" key="1">
    <source>
        <dbReference type="EMBL" id="SDF12086.1"/>
    </source>
</evidence>
<sequence length="134" mass="15448">MPKKRTNIIKKIEKSNIKLNRIIAESLPYTMISDGKGVKLKEKFDYEIIGINNNEAEIKLSAEIGFDPQKIFNIKIELIGTFHFSEVITEDKIKENISDLLNFMASEMSFIVSFITDKMFGKPYIFPPIVELKE</sequence>
<dbReference type="Proteomes" id="UP000183404">
    <property type="component" value="Unassembled WGS sequence"/>
</dbReference>
<evidence type="ECO:0000313" key="2">
    <source>
        <dbReference type="Proteomes" id="UP000183404"/>
    </source>
</evidence>